<dbReference type="KEGG" id="reo:HUE58_04445"/>
<gene>
    <name evidence="1" type="ORF">HUE58_04445</name>
</gene>
<dbReference type="RefSeq" id="WP_174605817.1">
    <property type="nucleotide sequence ID" value="NZ_CP054490.1"/>
</dbReference>
<reference evidence="1 2" key="1">
    <citation type="submission" date="2020-05" db="EMBL/GenBank/DDBJ databases">
        <title>Horizontal transmission and recombination maintain forever young bacterial symbiont genomes.</title>
        <authorList>
            <person name="Russell S.L."/>
            <person name="Pepper-Tunick E."/>
            <person name="Svedberg J."/>
            <person name="Byrne A."/>
            <person name="Ruelas Castillo J."/>
            <person name="Vollmers C."/>
            <person name="Beinart R.A."/>
            <person name="Corbett-Detig R."/>
        </authorList>
    </citation>
    <scope>NUCLEOTIDE SEQUENCE [LARGE SCALE GENOMIC DNA]</scope>
    <source>
        <strain evidence="1">JDF_Ridge</strain>
    </source>
</reference>
<dbReference type="AlphaFoldDB" id="A0A6N0HQ69"/>
<sequence>MLLKTPYGIGVKFNSEDLKLKLELNKNFIKTGMVTKFNPFKTGLNLSNQKLISGDNAYARINQYSVALNVIITLTL</sequence>
<accession>A0A6N0HQ69</accession>
<protein>
    <submittedName>
        <fullName evidence="1">Uncharacterized protein</fullName>
    </submittedName>
</protein>
<keyword evidence="2" id="KW-1185">Reference proteome</keyword>
<organism evidence="1 2">
    <name type="scientific">Candidatus Ruthia endofausta</name>
    <dbReference type="NCBI Taxonomy" id="2738852"/>
    <lineage>
        <taxon>Bacteria</taxon>
        <taxon>Pseudomonadati</taxon>
        <taxon>Pseudomonadota</taxon>
        <taxon>Gammaproteobacteria</taxon>
        <taxon>Candidatus Pseudothioglobaceae</taxon>
        <taxon>Candidatus Ruthturnera</taxon>
    </lineage>
</organism>
<dbReference type="Proteomes" id="UP000509429">
    <property type="component" value="Chromosome"/>
</dbReference>
<evidence type="ECO:0000313" key="2">
    <source>
        <dbReference type="Proteomes" id="UP000509429"/>
    </source>
</evidence>
<proteinExistence type="predicted"/>
<dbReference type="EMBL" id="CP054490">
    <property type="protein sequence ID" value="QKQ24380.1"/>
    <property type="molecule type" value="Genomic_DNA"/>
</dbReference>
<name>A0A6N0HQ69_9GAMM</name>
<evidence type="ECO:0000313" key="1">
    <source>
        <dbReference type="EMBL" id="QKQ24380.1"/>
    </source>
</evidence>